<dbReference type="Proteomes" id="UP000305647">
    <property type="component" value="Unassembled WGS sequence"/>
</dbReference>
<dbReference type="FunFam" id="3.40.1010.10:FF:000004">
    <property type="entry name" value="Putative diphthine synthase"/>
    <property type="match status" value="1"/>
</dbReference>
<dbReference type="EMBL" id="SPRO01000005">
    <property type="protein sequence ID" value="TIC33475.1"/>
    <property type="molecule type" value="Genomic_DNA"/>
</dbReference>
<dbReference type="InterPro" id="IPR024079">
    <property type="entry name" value="MetalloPept_cat_dom_sf"/>
</dbReference>
<dbReference type="Pfam" id="PF14521">
    <property type="entry name" value="Aspzincin_M35"/>
    <property type="match status" value="1"/>
</dbReference>
<comment type="pathway">
    <text evidence="2">Protein modification; peptidyl-diphthamide biosynthesis.</text>
</comment>
<dbReference type="Gene3D" id="3.40.1010.10">
    <property type="entry name" value="Cobalt-precorrin-4 Transmethylase, Domain 1"/>
    <property type="match status" value="1"/>
</dbReference>
<dbReference type="Gene3D" id="3.40.390.10">
    <property type="entry name" value="Collagenase (Catalytic Domain)"/>
    <property type="match status" value="1"/>
</dbReference>
<evidence type="ECO:0000256" key="9">
    <source>
        <dbReference type="ARBA" id="ARBA00035662"/>
    </source>
</evidence>
<dbReference type="SUPFAM" id="SSF55486">
    <property type="entry name" value="Metalloproteases ('zincins'), catalytic domain"/>
    <property type="match status" value="1"/>
</dbReference>
<dbReference type="GO" id="GO:0141133">
    <property type="term" value="F:diphthine methyl ester synthase activity"/>
    <property type="evidence" value="ECO:0007669"/>
    <property type="project" value="UniProtKB-EC"/>
</dbReference>
<dbReference type="GO" id="GO:0017183">
    <property type="term" value="P:protein histidyl modification to diphthamide"/>
    <property type="evidence" value="ECO:0007669"/>
    <property type="project" value="UniProtKB-UniPathway"/>
</dbReference>
<dbReference type="Pfam" id="PF00590">
    <property type="entry name" value="TP_methylase"/>
    <property type="match status" value="1"/>
</dbReference>
<accession>A0A4T0R6K5</accession>
<protein>
    <recommendedName>
        <fullName evidence="4">diphthine methyl ester synthase</fullName>
        <ecNumber evidence="4">2.1.1.314</ecNumber>
    </recommendedName>
</protein>
<dbReference type="PANTHER" id="PTHR10882:SF0">
    <property type="entry name" value="DIPHTHINE METHYL ESTER SYNTHASE"/>
    <property type="match status" value="1"/>
</dbReference>
<comment type="similarity">
    <text evidence="3">Belongs to the diphthine synthase family.</text>
</comment>
<keyword evidence="6" id="KW-0489">Methyltransferase</keyword>
<dbReference type="InterPro" id="IPR000878">
    <property type="entry name" value="4pyrrol_Mease"/>
</dbReference>
<dbReference type="InterPro" id="IPR014777">
    <property type="entry name" value="4pyrrole_Mease_sub1"/>
</dbReference>
<dbReference type="InterPro" id="IPR035996">
    <property type="entry name" value="4pyrrol_Methylase_sf"/>
</dbReference>
<dbReference type="EC" id="2.1.1.314" evidence="4"/>
<proteinExistence type="inferred from homology"/>
<dbReference type="PANTHER" id="PTHR10882">
    <property type="entry name" value="DIPHTHINE SYNTHASE"/>
    <property type="match status" value="1"/>
</dbReference>
<dbReference type="GO" id="GO:0004222">
    <property type="term" value="F:metalloendopeptidase activity"/>
    <property type="evidence" value="ECO:0007669"/>
    <property type="project" value="InterPro"/>
</dbReference>
<dbReference type="NCBIfam" id="TIGR00522">
    <property type="entry name" value="dph5"/>
    <property type="match status" value="1"/>
</dbReference>
<dbReference type="Gene3D" id="3.30.950.10">
    <property type="entry name" value="Methyltransferase, Cobalt-precorrin-4 Transmethylase, Domain 2"/>
    <property type="match status" value="1"/>
</dbReference>
<dbReference type="UniPathway" id="UPA00559"/>
<comment type="function">
    <text evidence="1">S-adenosyl-L-methionine-dependent methyltransferase that catalyzes four methylations of the modified target histidine residue in translation elongation factor 2 (EF-2), to form an intermediate called diphthine methyl ester. The four successive methylation reactions represent the second step of diphthamide biosynthesis.</text>
</comment>
<gene>
    <name evidence="12" type="ORF">E3Q10_00778</name>
</gene>
<comment type="catalytic activity">
    <reaction evidence="10">
        <text>2-[(3S)-amino-3-carboxypropyl]-L-histidyl-[translation elongation factor 2] + 4 S-adenosyl-L-methionine = diphthine methyl ester-[translation elongation factor 2] + 4 S-adenosyl-L-homocysteine + 3 H(+)</text>
        <dbReference type="Rhea" id="RHEA:42652"/>
        <dbReference type="Rhea" id="RHEA-COMP:9749"/>
        <dbReference type="Rhea" id="RHEA-COMP:10173"/>
        <dbReference type="ChEBI" id="CHEBI:15378"/>
        <dbReference type="ChEBI" id="CHEBI:57856"/>
        <dbReference type="ChEBI" id="CHEBI:59789"/>
        <dbReference type="ChEBI" id="CHEBI:73995"/>
        <dbReference type="ChEBI" id="CHEBI:79005"/>
        <dbReference type="EC" id="2.1.1.314"/>
    </reaction>
</comment>
<dbReference type="CDD" id="cd11647">
    <property type="entry name" value="DHP5_DphB"/>
    <property type="match status" value="1"/>
</dbReference>
<keyword evidence="8" id="KW-0949">S-adenosyl-L-methionine</keyword>
<dbReference type="SUPFAM" id="SSF53790">
    <property type="entry name" value="Tetrapyrrole methylase"/>
    <property type="match status" value="1"/>
</dbReference>
<evidence type="ECO:0000256" key="7">
    <source>
        <dbReference type="ARBA" id="ARBA00022679"/>
    </source>
</evidence>
<evidence type="ECO:0000259" key="11">
    <source>
        <dbReference type="SMART" id="SM01351"/>
    </source>
</evidence>
<dbReference type="AlphaFoldDB" id="A0A4T0R6K5"/>
<comment type="similarity">
    <text evidence="9">In the N-terminal section; belongs to the precorrin methyltransferase family.</text>
</comment>
<evidence type="ECO:0000256" key="1">
    <source>
        <dbReference type="ARBA" id="ARBA00004006"/>
    </source>
</evidence>
<organism evidence="12 13">
    <name type="scientific">Wallemia mellicola</name>
    <dbReference type="NCBI Taxonomy" id="1708541"/>
    <lineage>
        <taxon>Eukaryota</taxon>
        <taxon>Fungi</taxon>
        <taxon>Dikarya</taxon>
        <taxon>Basidiomycota</taxon>
        <taxon>Wallemiomycotina</taxon>
        <taxon>Wallemiomycetes</taxon>
        <taxon>Wallemiales</taxon>
        <taxon>Wallemiaceae</taxon>
        <taxon>Wallemia</taxon>
    </lineage>
</organism>
<dbReference type="InterPro" id="IPR014776">
    <property type="entry name" value="4pyrrole_Mease_sub2"/>
</dbReference>
<comment type="caution">
    <text evidence="12">The sequence shown here is derived from an EMBL/GenBank/DDBJ whole genome shotgun (WGS) entry which is preliminary data.</text>
</comment>
<evidence type="ECO:0000313" key="13">
    <source>
        <dbReference type="Proteomes" id="UP000305647"/>
    </source>
</evidence>
<evidence type="ECO:0000256" key="10">
    <source>
        <dbReference type="ARBA" id="ARBA00048752"/>
    </source>
</evidence>
<keyword evidence="5" id="KW-0488">Methylation</keyword>
<evidence type="ECO:0000256" key="2">
    <source>
        <dbReference type="ARBA" id="ARBA00005156"/>
    </source>
</evidence>
<reference evidence="12 13" key="1">
    <citation type="submission" date="2019-03" db="EMBL/GenBank/DDBJ databases">
        <title>Sequencing 25 genomes of Wallemia mellicola.</title>
        <authorList>
            <person name="Gostincar C."/>
        </authorList>
    </citation>
    <scope>NUCLEOTIDE SEQUENCE [LARGE SCALE GENOMIC DNA]</scope>
    <source>
        <strain evidence="12 13">EXF-8738</strain>
    </source>
</reference>
<evidence type="ECO:0000256" key="4">
    <source>
        <dbReference type="ARBA" id="ARBA00011927"/>
    </source>
</evidence>
<evidence type="ECO:0000256" key="6">
    <source>
        <dbReference type="ARBA" id="ARBA00022603"/>
    </source>
</evidence>
<evidence type="ECO:0000313" key="12">
    <source>
        <dbReference type="EMBL" id="TIC33475.1"/>
    </source>
</evidence>
<keyword evidence="7" id="KW-0808">Transferase</keyword>
<dbReference type="GO" id="GO:0032259">
    <property type="term" value="P:methylation"/>
    <property type="evidence" value="ECO:0007669"/>
    <property type="project" value="UniProtKB-KW"/>
</dbReference>
<evidence type="ECO:0000256" key="8">
    <source>
        <dbReference type="ARBA" id="ARBA00022691"/>
    </source>
</evidence>
<dbReference type="InterPro" id="IPR029463">
    <property type="entry name" value="Lys_MEP"/>
</dbReference>
<name>A0A4T0R6K5_9BASI</name>
<evidence type="ECO:0000256" key="3">
    <source>
        <dbReference type="ARBA" id="ARBA00006729"/>
    </source>
</evidence>
<sequence>MKISSILLGIQMGACAVNAAYLKQIGRHGSSITTTRNQARADVDQSCDPHKDELVQAMDEAETLLSIAKYHSNDANLVAKYFGNFENQQPNPVETIQAMSLYDASYANAGQPRESCNDPLQYCEEGVIAYSAMDQDVINFCTDFWNYVSLDEICNTVEADKGWVKAGIIVHELSHQVANTADICYGMDCTLDLAANNATAAINNADNYHFFALASYALNTTGDAECSATEIPMLYVIGLGLSDEKDITVNGLEAVRKSERIYLEAYTSILLVDVPKLEEFYGKSVTVADRDMVETESDAILDRASEIDVSFLVVGDPYGATTHTDLILRARNAGVPVKVIHNASIMNAAETWKPASFVPRIADNMRTGSHTLLLLDIKVKEQSIENLARGKKIFEPPRYMSVSTAVNQLLTLLEEGAEGYTEEAYTKDTLAISLSRVGSDQQVIKAGTLAELAEVDEEEFGPPLHSMILVGSRLHDLEAEFIEAFSVSTKEKSQ</sequence>
<evidence type="ECO:0000256" key="5">
    <source>
        <dbReference type="ARBA" id="ARBA00022481"/>
    </source>
</evidence>
<dbReference type="SMART" id="SM01351">
    <property type="entry name" value="Aspzincin_M35"/>
    <property type="match status" value="1"/>
</dbReference>
<dbReference type="InterPro" id="IPR004551">
    <property type="entry name" value="Dphthn_synthase"/>
</dbReference>
<feature type="domain" description="Lysine-specific metallo-endopeptidase" evidence="11">
    <location>
        <begin position="75"/>
        <end position="213"/>
    </location>
</feature>